<feature type="binding site" evidence="4">
    <location>
        <position position="98"/>
    </location>
    <ligand>
        <name>pyridoxal 5'-phosphate</name>
        <dbReference type="ChEBI" id="CHEBI:597326"/>
    </ligand>
</feature>
<dbReference type="Gene3D" id="3.40.640.10">
    <property type="entry name" value="Type I PLP-dependent aspartate aminotransferase-like (Major domain)"/>
    <property type="match status" value="1"/>
</dbReference>
<evidence type="ECO:0000313" key="7">
    <source>
        <dbReference type="EMBL" id="RIH92302.1"/>
    </source>
</evidence>
<protein>
    <recommendedName>
        <fullName evidence="4 5">Kynureninase</fullName>
        <ecNumber evidence="4 5">3.7.1.3</ecNumber>
    </recommendedName>
    <alternativeName>
        <fullName evidence="4">L-kynurenine hydrolase</fullName>
    </alternativeName>
</protein>
<name>A0A399FBK5_9DEIN</name>
<dbReference type="UniPathway" id="UPA00334">
    <property type="reaction ID" value="UER00455"/>
</dbReference>
<dbReference type="InterPro" id="IPR015421">
    <property type="entry name" value="PyrdxlP-dep_Trfase_major"/>
</dbReference>
<comment type="caution">
    <text evidence="7">The sequence shown here is derived from an EMBL/GenBank/DDBJ whole genome shotgun (WGS) entry which is preliminary data.</text>
</comment>
<evidence type="ECO:0000256" key="3">
    <source>
        <dbReference type="ARBA" id="ARBA00022898"/>
    </source>
</evidence>
<dbReference type="PIRSF" id="PIRSF038800">
    <property type="entry name" value="KYNU"/>
    <property type="match status" value="1"/>
</dbReference>
<dbReference type="GO" id="GO:0019805">
    <property type="term" value="P:quinolinate biosynthetic process"/>
    <property type="evidence" value="ECO:0007669"/>
    <property type="project" value="UniProtKB-UniRule"/>
</dbReference>
<dbReference type="HAMAP" id="MF_01970">
    <property type="entry name" value="Kynureninase"/>
    <property type="match status" value="1"/>
</dbReference>
<feature type="binding site" evidence="4">
    <location>
        <position position="222"/>
    </location>
    <ligand>
        <name>pyridoxal 5'-phosphate</name>
        <dbReference type="ChEBI" id="CHEBI:597326"/>
    </ligand>
</feature>
<organism evidence="7 8">
    <name type="scientific">Meiothermus granaticius NBRC 107808</name>
    <dbReference type="NCBI Taxonomy" id="1227551"/>
    <lineage>
        <taxon>Bacteria</taxon>
        <taxon>Thermotogati</taxon>
        <taxon>Deinococcota</taxon>
        <taxon>Deinococci</taxon>
        <taxon>Thermales</taxon>
        <taxon>Thermaceae</taxon>
        <taxon>Meiothermus</taxon>
    </lineage>
</organism>
<comment type="cofactor">
    <cofactor evidence="4 6">
        <name>pyridoxal 5'-phosphate</name>
        <dbReference type="ChEBI" id="CHEBI:597326"/>
    </cofactor>
</comment>
<dbReference type="InterPro" id="IPR010111">
    <property type="entry name" value="Kynureninase"/>
</dbReference>
<comment type="pathway">
    <text evidence="4 6">Cofactor biosynthesis; NAD(+) biosynthesis; quinolinate from L-kynurenine: step 2/3.</text>
</comment>
<dbReference type="AlphaFoldDB" id="A0A399FBK5"/>
<keyword evidence="3 4" id="KW-0663">Pyridoxal phosphate</keyword>
<dbReference type="UniPathway" id="UPA00253">
    <property type="reaction ID" value="UER00329"/>
</dbReference>
<dbReference type="EMBL" id="QWLB01000021">
    <property type="protein sequence ID" value="RIH92302.1"/>
    <property type="molecule type" value="Genomic_DNA"/>
</dbReference>
<evidence type="ECO:0000256" key="6">
    <source>
        <dbReference type="PIRNR" id="PIRNR038800"/>
    </source>
</evidence>
<evidence type="ECO:0000313" key="8">
    <source>
        <dbReference type="Proteomes" id="UP000266178"/>
    </source>
</evidence>
<accession>A0A399FBK5</accession>
<feature type="binding site" evidence="4">
    <location>
        <begin position="126"/>
        <end position="129"/>
    </location>
    <ligand>
        <name>pyridoxal 5'-phosphate</name>
        <dbReference type="ChEBI" id="CHEBI:597326"/>
    </ligand>
</feature>
<dbReference type="EC" id="3.7.1.3" evidence="4 5"/>
<sequence length="412" mass="46200">MSQSQAEVELLDRNDPLGPKREAFRIPEGLIYLDGNSLGVLPRAVPARLERVIQQEWGTDLIRSWNLHGWMELPLKVGAKIARLIGAQPDEVVAADSTSINVFKTLLAALRLRPERRVIVSDIDNFPTDLYIAQGVNALLNGKYELRWVHKEGLEAAIDDSVAVVMLTEVDYRSGYRYDMRRITELTHQHGALSLWDLAHSAGAFPVDLNDCGVDFAVGCGYKYLNGGPGAPAFVFVARRHQAAAFPFLSGWMGHQAPFAFLPEYVAAEDIRRLTVGTPSVLGMSALDTALEVFDQVDMAVLREKSLRLTDLFIEQMEPLCSAYGFQLMTPRAHERRGSQVAYAHPEGYAIMQALIASGVIGDFRAPNILRFGFTPLYLRYAEVLEAVRRLEDVMRNQKWQEPRFQVREKVT</sequence>
<proteinExistence type="inferred from homology"/>
<evidence type="ECO:0000256" key="2">
    <source>
        <dbReference type="ARBA" id="ARBA00022801"/>
    </source>
</evidence>
<keyword evidence="8" id="KW-1185">Reference proteome</keyword>
<dbReference type="GO" id="GO:0019441">
    <property type="term" value="P:L-tryptophan catabolic process to kynurenine"/>
    <property type="evidence" value="ECO:0007669"/>
    <property type="project" value="TreeGrafter"/>
</dbReference>
<dbReference type="Gene3D" id="3.90.1150.10">
    <property type="entry name" value="Aspartate Aminotransferase, domain 1"/>
    <property type="match status" value="1"/>
</dbReference>
<comment type="pathway">
    <text evidence="4 6">Amino-acid degradation; L-kynurenine degradation; L-alanine and anthranilate from L-kynurenine: step 1/1.</text>
</comment>
<dbReference type="GO" id="GO:0030170">
    <property type="term" value="F:pyridoxal phosphate binding"/>
    <property type="evidence" value="ECO:0007669"/>
    <property type="project" value="UniProtKB-UniRule"/>
</dbReference>
<dbReference type="GO" id="GO:0009435">
    <property type="term" value="P:NAD+ biosynthetic process"/>
    <property type="evidence" value="ECO:0007669"/>
    <property type="project" value="UniProtKB-UniRule"/>
</dbReference>
<evidence type="ECO:0000256" key="5">
    <source>
        <dbReference type="NCBIfam" id="TIGR01814"/>
    </source>
</evidence>
<comment type="similarity">
    <text evidence="4 6">Belongs to the kynureninase family.</text>
</comment>
<feature type="binding site" evidence="4">
    <location>
        <position position="168"/>
    </location>
    <ligand>
        <name>pyridoxal 5'-phosphate</name>
        <dbReference type="ChEBI" id="CHEBI:597326"/>
    </ligand>
</feature>
<keyword evidence="2 4" id="KW-0378">Hydrolase</keyword>
<gene>
    <name evidence="4 7" type="primary">kynU</name>
    <name evidence="7" type="ORF">Mgrana_01733</name>
</gene>
<dbReference type="GO" id="GO:0043420">
    <property type="term" value="P:anthranilate metabolic process"/>
    <property type="evidence" value="ECO:0007669"/>
    <property type="project" value="TreeGrafter"/>
</dbReference>
<keyword evidence="1 4" id="KW-0662">Pyridine nucleotide biosynthesis</keyword>
<dbReference type="InterPro" id="IPR015422">
    <property type="entry name" value="PyrdxlP-dep_Trfase_small"/>
</dbReference>
<comment type="function">
    <text evidence="4 6">Catalyzes the cleavage of L-kynurenine (L-Kyn) and L-3-hydroxykynurenine (L-3OHKyn) into anthranilic acid (AA) and 3-hydroxyanthranilic acid (3-OHAA), respectively.</text>
</comment>
<dbReference type="OrthoDB" id="9812626at2"/>
<comment type="catalytic activity">
    <reaction evidence="4 6">
        <text>L-kynurenine + H2O = anthranilate + L-alanine + H(+)</text>
        <dbReference type="Rhea" id="RHEA:16813"/>
        <dbReference type="ChEBI" id="CHEBI:15377"/>
        <dbReference type="ChEBI" id="CHEBI:15378"/>
        <dbReference type="ChEBI" id="CHEBI:16567"/>
        <dbReference type="ChEBI" id="CHEBI:57959"/>
        <dbReference type="ChEBI" id="CHEBI:57972"/>
        <dbReference type="EC" id="3.7.1.3"/>
    </reaction>
</comment>
<reference evidence="7 8" key="1">
    <citation type="submission" date="2018-08" db="EMBL/GenBank/DDBJ databases">
        <title>Meiothermus granaticius genome AF-68 sequencing project.</title>
        <authorList>
            <person name="Da Costa M.S."/>
            <person name="Albuquerque L."/>
            <person name="Raposo P."/>
            <person name="Froufe H.J.C."/>
            <person name="Barroso C.S."/>
            <person name="Egas C."/>
        </authorList>
    </citation>
    <scope>NUCLEOTIDE SEQUENCE [LARGE SCALE GENOMIC DNA]</scope>
    <source>
        <strain evidence="7 8">AF-68</strain>
    </source>
</reference>
<comment type="subunit">
    <text evidence="4 6">Homodimer.</text>
</comment>
<evidence type="ECO:0000256" key="4">
    <source>
        <dbReference type="HAMAP-Rule" id="MF_01970"/>
    </source>
</evidence>
<feature type="binding site" evidence="4">
    <location>
        <position position="99"/>
    </location>
    <ligand>
        <name>pyridoxal 5'-phosphate</name>
        <dbReference type="ChEBI" id="CHEBI:597326"/>
    </ligand>
</feature>
<dbReference type="GO" id="GO:0030429">
    <property type="term" value="F:kynureninase activity"/>
    <property type="evidence" value="ECO:0007669"/>
    <property type="project" value="UniProtKB-UniRule"/>
</dbReference>
<comment type="catalytic activity">
    <reaction evidence="6">
        <text>3-hydroxy-L-kynurenine + H2O = 3-hydroxyanthranilate + L-alanine + H(+)</text>
        <dbReference type="Rhea" id="RHEA:25143"/>
        <dbReference type="ChEBI" id="CHEBI:15377"/>
        <dbReference type="ChEBI" id="CHEBI:15378"/>
        <dbReference type="ChEBI" id="CHEBI:36559"/>
        <dbReference type="ChEBI" id="CHEBI:57972"/>
        <dbReference type="ChEBI" id="CHEBI:58125"/>
        <dbReference type="EC" id="3.7.1.3"/>
    </reaction>
</comment>
<dbReference type="GO" id="GO:0005737">
    <property type="term" value="C:cytoplasm"/>
    <property type="evidence" value="ECO:0007669"/>
    <property type="project" value="UniProtKB-UniRule"/>
</dbReference>
<dbReference type="InterPro" id="IPR015424">
    <property type="entry name" value="PyrdxlP-dep_Trfase"/>
</dbReference>
<feature type="binding site" evidence="4">
    <location>
        <position position="278"/>
    </location>
    <ligand>
        <name>pyridoxal 5'-phosphate</name>
        <dbReference type="ChEBI" id="CHEBI:597326"/>
    </ligand>
</feature>
<dbReference type="GO" id="GO:0097053">
    <property type="term" value="P:L-kynurenine catabolic process"/>
    <property type="evidence" value="ECO:0007669"/>
    <property type="project" value="UniProtKB-UniRule"/>
</dbReference>
<dbReference type="Pfam" id="PF22580">
    <property type="entry name" value="KYNU_C"/>
    <property type="match status" value="1"/>
</dbReference>
<dbReference type="PANTHER" id="PTHR14084">
    <property type="entry name" value="KYNURENINASE"/>
    <property type="match status" value="1"/>
</dbReference>
<dbReference type="NCBIfam" id="TIGR01814">
    <property type="entry name" value="kynureninase"/>
    <property type="match status" value="1"/>
</dbReference>
<feature type="binding site" evidence="4">
    <location>
        <position position="252"/>
    </location>
    <ligand>
        <name>pyridoxal 5'-phosphate</name>
        <dbReference type="ChEBI" id="CHEBI:597326"/>
    </ligand>
</feature>
<feature type="binding site" evidence="4">
    <location>
        <position position="197"/>
    </location>
    <ligand>
        <name>pyridoxal 5'-phosphate</name>
        <dbReference type="ChEBI" id="CHEBI:597326"/>
    </ligand>
</feature>
<feature type="binding site" evidence="4">
    <location>
        <position position="200"/>
    </location>
    <ligand>
        <name>pyridoxal 5'-phosphate</name>
        <dbReference type="ChEBI" id="CHEBI:597326"/>
    </ligand>
</feature>
<dbReference type="PANTHER" id="PTHR14084:SF0">
    <property type="entry name" value="KYNURENINASE"/>
    <property type="match status" value="1"/>
</dbReference>
<dbReference type="Proteomes" id="UP000266178">
    <property type="component" value="Unassembled WGS sequence"/>
</dbReference>
<dbReference type="RefSeq" id="WP_119357225.1">
    <property type="nucleotide sequence ID" value="NZ_BJXM01000019.1"/>
</dbReference>
<evidence type="ECO:0000256" key="1">
    <source>
        <dbReference type="ARBA" id="ARBA00022642"/>
    </source>
</evidence>
<dbReference type="SUPFAM" id="SSF53383">
    <property type="entry name" value="PLP-dependent transferases"/>
    <property type="match status" value="1"/>
</dbReference>
<feature type="modified residue" description="N6-(pyridoxal phosphate)lysine" evidence="4">
    <location>
        <position position="223"/>
    </location>
</feature>